<gene>
    <name evidence="1" type="ORF">N1851_020624</name>
</gene>
<proteinExistence type="predicted"/>
<organism evidence="1 2">
    <name type="scientific">Merluccius polli</name>
    <name type="common">Benguela hake</name>
    <name type="synonym">Merluccius cadenati</name>
    <dbReference type="NCBI Taxonomy" id="89951"/>
    <lineage>
        <taxon>Eukaryota</taxon>
        <taxon>Metazoa</taxon>
        <taxon>Chordata</taxon>
        <taxon>Craniata</taxon>
        <taxon>Vertebrata</taxon>
        <taxon>Euteleostomi</taxon>
        <taxon>Actinopterygii</taxon>
        <taxon>Neopterygii</taxon>
        <taxon>Teleostei</taxon>
        <taxon>Neoteleostei</taxon>
        <taxon>Acanthomorphata</taxon>
        <taxon>Zeiogadaria</taxon>
        <taxon>Gadariae</taxon>
        <taxon>Gadiformes</taxon>
        <taxon>Gadoidei</taxon>
        <taxon>Merlucciidae</taxon>
        <taxon>Merluccius</taxon>
    </lineage>
</organism>
<comment type="caution">
    <text evidence="1">The sequence shown here is derived from an EMBL/GenBank/DDBJ whole genome shotgun (WGS) entry which is preliminary data.</text>
</comment>
<dbReference type="EMBL" id="JAOPHQ010003753">
    <property type="protein sequence ID" value="KAK0141711.1"/>
    <property type="molecule type" value="Genomic_DNA"/>
</dbReference>
<sequence>MLRLCPLISTHRYQRRNCVPVSFVPFVLAFAERRVDGAFSLADGFTRKTALERARHSPSMVNLQSLFERKYHTFSRSTTHLI</sequence>
<protein>
    <submittedName>
        <fullName evidence="1">Uncharacterized protein</fullName>
    </submittedName>
</protein>
<name>A0AA47NWV1_MERPO</name>
<dbReference type="AlphaFoldDB" id="A0AA47NWV1"/>
<evidence type="ECO:0000313" key="2">
    <source>
        <dbReference type="Proteomes" id="UP001174136"/>
    </source>
</evidence>
<reference evidence="1" key="1">
    <citation type="journal article" date="2023" name="Front. Mar. Sci.">
        <title>A new Merluccius polli reference genome to investigate the effects of global change in West African waters.</title>
        <authorList>
            <person name="Mateo J.L."/>
            <person name="Blanco-Fernandez C."/>
            <person name="Garcia-Vazquez E."/>
            <person name="Machado-Schiaffino G."/>
        </authorList>
    </citation>
    <scope>NUCLEOTIDE SEQUENCE</scope>
    <source>
        <strain evidence="1">C29</strain>
        <tissue evidence="1">Fin</tissue>
    </source>
</reference>
<evidence type="ECO:0000313" key="1">
    <source>
        <dbReference type="EMBL" id="KAK0141711.1"/>
    </source>
</evidence>
<keyword evidence="2" id="KW-1185">Reference proteome</keyword>
<dbReference type="Proteomes" id="UP001174136">
    <property type="component" value="Unassembled WGS sequence"/>
</dbReference>
<accession>A0AA47NWV1</accession>